<keyword evidence="3 4" id="KW-0732">Signal</keyword>
<feature type="chain" id="PRO_5012239418" evidence="4">
    <location>
        <begin position="19"/>
        <end position="189"/>
    </location>
</feature>
<protein>
    <submittedName>
        <fullName evidence="6">Bombyxin C-1</fullName>
    </submittedName>
</protein>
<evidence type="ECO:0000313" key="7">
    <source>
        <dbReference type="Proteomes" id="UP000242188"/>
    </source>
</evidence>
<reference evidence="6 7" key="1">
    <citation type="journal article" date="2017" name="Nat. Ecol. Evol.">
        <title>Scallop genome provides insights into evolution of bilaterian karyotype and development.</title>
        <authorList>
            <person name="Wang S."/>
            <person name="Zhang J."/>
            <person name="Jiao W."/>
            <person name="Li J."/>
            <person name="Xun X."/>
            <person name="Sun Y."/>
            <person name="Guo X."/>
            <person name="Huan P."/>
            <person name="Dong B."/>
            <person name="Zhang L."/>
            <person name="Hu X."/>
            <person name="Sun X."/>
            <person name="Wang J."/>
            <person name="Zhao C."/>
            <person name="Wang Y."/>
            <person name="Wang D."/>
            <person name="Huang X."/>
            <person name="Wang R."/>
            <person name="Lv J."/>
            <person name="Li Y."/>
            <person name="Zhang Z."/>
            <person name="Liu B."/>
            <person name="Lu W."/>
            <person name="Hui Y."/>
            <person name="Liang J."/>
            <person name="Zhou Z."/>
            <person name="Hou R."/>
            <person name="Li X."/>
            <person name="Liu Y."/>
            <person name="Li H."/>
            <person name="Ning X."/>
            <person name="Lin Y."/>
            <person name="Zhao L."/>
            <person name="Xing Q."/>
            <person name="Dou J."/>
            <person name="Li Y."/>
            <person name="Mao J."/>
            <person name="Guo H."/>
            <person name="Dou H."/>
            <person name="Li T."/>
            <person name="Mu C."/>
            <person name="Jiang W."/>
            <person name="Fu Q."/>
            <person name="Fu X."/>
            <person name="Miao Y."/>
            <person name="Liu J."/>
            <person name="Yu Q."/>
            <person name="Li R."/>
            <person name="Liao H."/>
            <person name="Li X."/>
            <person name="Kong Y."/>
            <person name="Jiang Z."/>
            <person name="Chourrout D."/>
            <person name="Li R."/>
            <person name="Bao Z."/>
        </authorList>
    </citation>
    <scope>NUCLEOTIDE SEQUENCE [LARGE SCALE GENOMIC DNA]</scope>
    <source>
        <strain evidence="6 7">PY_sf001</strain>
    </source>
</reference>
<keyword evidence="7" id="KW-1185">Reference proteome</keyword>
<dbReference type="GO" id="GO:0046628">
    <property type="term" value="P:positive regulation of insulin receptor signaling pathway"/>
    <property type="evidence" value="ECO:0007669"/>
    <property type="project" value="TreeGrafter"/>
</dbReference>
<dbReference type="PANTHER" id="PTHR46886:SF1">
    <property type="entry name" value="INSULIN-LIKE GROWTH FACTOR II"/>
    <property type="match status" value="1"/>
</dbReference>
<dbReference type="GO" id="GO:0005179">
    <property type="term" value="F:hormone activity"/>
    <property type="evidence" value="ECO:0007669"/>
    <property type="project" value="InterPro"/>
</dbReference>
<dbReference type="GO" id="GO:0043539">
    <property type="term" value="F:protein serine/threonine kinase activator activity"/>
    <property type="evidence" value="ECO:0007669"/>
    <property type="project" value="TreeGrafter"/>
</dbReference>
<comment type="subcellular location">
    <subcellularLocation>
        <location evidence="1">Secreted</location>
    </subcellularLocation>
</comment>
<dbReference type="GO" id="GO:1905564">
    <property type="term" value="P:positive regulation of vascular endothelial cell proliferation"/>
    <property type="evidence" value="ECO:0007669"/>
    <property type="project" value="TreeGrafter"/>
</dbReference>
<dbReference type="SMART" id="SM00078">
    <property type="entry name" value="IlGF"/>
    <property type="match status" value="1"/>
</dbReference>
<dbReference type="GO" id="GO:0005615">
    <property type="term" value="C:extracellular space"/>
    <property type="evidence" value="ECO:0007669"/>
    <property type="project" value="TreeGrafter"/>
</dbReference>
<evidence type="ECO:0000313" key="6">
    <source>
        <dbReference type="EMBL" id="OWF48999.1"/>
    </source>
</evidence>
<dbReference type="CDD" id="cd04366">
    <property type="entry name" value="IlGF_insulin_bombyxin_like"/>
    <property type="match status" value="1"/>
</dbReference>
<proteinExistence type="predicted"/>
<sequence>MAQAALIILLSAAMGIHGSSHRMCGEQLADTLSLVCNGSFNKRSGLQHVKQDEKLTDVFKRSADSGVVEECCFREQGCTLATLQSYCAEPAFYDDVDETGTVDNTQEQATDMSPVQGEQNEVVQGETTTASAPLLNSRERAIAAHFLQIFRSGGRSRGNSNRRRPYWFFLPGLQLGQRATRRPYTVNTP</sequence>
<gene>
    <name evidence="6" type="ORF">KP79_PYT06964</name>
</gene>
<dbReference type="STRING" id="6573.A0A210QJU3"/>
<dbReference type="AlphaFoldDB" id="A0A210QJU3"/>
<evidence type="ECO:0000256" key="4">
    <source>
        <dbReference type="SAM" id="SignalP"/>
    </source>
</evidence>
<dbReference type="OrthoDB" id="6073607at2759"/>
<dbReference type="EMBL" id="NEDP02003316">
    <property type="protein sequence ID" value="OWF48999.1"/>
    <property type="molecule type" value="Genomic_DNA"/>
</dbReference>
<dbReference type="GO" id="GO:0051147">
    <property type="term" value="P:regulation of muscle cell differentiation"/>
    <property type="evidence" value="ECO:0007669"/>
    <property type="project" value="TreeGrafter"/>
</dbReference>
<dbReference type="SUPFAM" id="SSF56994">
    <property type="entry name" value="Insulin-like"/>
    <property type="match status" value="1"/>
</dbReference>
<dbReference type="PANTHER" id="PTHR46886">
    <property type="entry name" value="INSULIN-LIKE GROWTH FACTOR II"/>
    <property type="match status" value="1"/>
</dbReference>
<dbReference type="GO" id="GO:0043410">
    <property type="term" value="P:positive regulation of MAPK cascade"/>
    <property type="evidence" value="ECO:0007669"/>
    <property type="project" value="TreeGrafter"/>
</dbReference>
<dbReference type="Proteomes" id="UP000242188">
    <property type="component" value="Unassembled WGS sequence"/>
</dbReference>
<evidence type="ECO:0000256" key="3">
    <source>
        <dbReference type="ARBA" id="ARBA00022729"/>
    </source>
</evidence>
<evidence type="ECO:0000259" key="5">
    <source>
        <dbReference type="SMART" id="SM00078"/>
    </source>
</evidence>
<organism evidence="6 7">
    <name type="scientific">Mizuhopecten yessoensis</name>
    <name type="common">Japanese scallop</name>
    <name type="synonym">Patinopecten yessoensis</name>
    <dbReference type="NCBI Taxonomy" id="6573"/>
    <lineage>
        <taxon>Eukaryota</taxon>
        <taxon>Metazoa</taxon>
        <taxon>Spiralia</taxon>
        <taxon>Lophotrochozoa</taxon>
        <taxon>Mollusca</taxon>
        <taxon>Bivalvia</taxon>
        <taxon>Autobranchia</taxon>
        <taxon>Pteriomorphia</taxon>
        <taxon>Pectinida</taxon>
        <taxon>Pectinoidea</taxon>
        <taxon>Pectinidae</taxon>
        <taxon>Mizuhopecten</taxon>
    </lineage>
</organism>
<dbReference type="InterPro" id="IPR036438">
    <property type="entry name" value="Insulin-like_sf"/>
</dbReference>
<name>A0A210QJU3_MIZYE</name>
<dbReference type="Gene3D" id="1.10.100.10">
    <property type="entry name" value="Insulin-like"/>
    <property type="match status" value="1"/>
</dbReference>
<comment type="caution">
    <text evidence="6">The sequence shown here is derived from an EMBL/GenBank/DDBJ whole genome shotgun (WGS) entry which is preliminary data.</text>
</comment>
<evidence type="ECO:0000256" key="1">
    <source>
        <dbReference type="ARBA" id="ARBA00004613"/>
    </source>
</evidence>
<dbReference type="Pfam" id="PF00049">
    <property type="entry name" value="Insulin"/>
    <property type="match status" value="1"/>
</dbReference>
<dbReference type="InterPro" id="IPR016179">
    <property type="entry name" value="Insulin-like"/>
</dbReference>
<feature type="domain" description="Insulin-like" evidence="5">
    <location>
        <begin position="21"/>
        <end position="87"/>
    </location>
</feature>
<accession>A0A210QJU3</accession>
<dbReference type="GO" id="GO:0008083">
    <property type="term" value="F:growth factor activity"/>
    <property type="evidence" value="ECO:0007669"/>
    <property type="project" value="TreeGrafter"/>
</dbReference>
<feature type="signal peptide" evidence="4">
    <location>
        <begin position="1"/>
        <end position="18"/>
    </location>
</feature>
<dbReference type="GO" id="GO:0005159">
    <property type="term" value="F:insulin-like growth factor receptor binding"/>
    <property type="evidence" value="ECO:0007669"/>
    <property type="project" value="TreeGrafter"/>
</dbReference>
<evidence type="ECO:0000256" key="2">
    <source>
        <dbReference type="ARBA" id="ARBA00022525"/>
    </source>
</evidence>
<dbReference type="GO" id="GO:0045944">
    <property type="term" value="P:positive regulation of transcription by RNA polymerase II"/>
    <property type="evidence" value="ECO:0007669"/>
    <property type="project" value="TreeGrafter"/>
</dbReference>
<keyword evidence="2" id="KW-0964">Secreted</keyword>